<gene>
    <name evidence="3" type="ORF">AG1IA_02930</name>
</gene>
<feature type="compositionally biased region" description="Polar residues" evidence="1">
    <location>
        <begin position="260"/>
        <end position="270"/>
    </location>
</feature>
<dbReference type="EMBL" id="AFRT01000617">
    <property type="protein sequence ID" value="ELU43040.1"/>
    <property type="molecule type" value="Genomic_DNA"/>
</dbReference>
<comment type="caution">
    <text evidence="3">The sequence shown here is derived from an EMBL/GenBank/DDBJ whole genome shotgun (WGS) entry which is preliminary data.</text>
</comment>
<protein>
    <submittedName>
        <fullName evidence="3">Uncharacterized protein</fullName>
    </submittedName>
</protein>
<dbReference type="Proteomes" id="UP000011668">
    <property type="component" value="Unassembled WGS sequence"/>
</dbReference>
<keyword evidence="4" id="KW-1185">Reference proteome</keyword>
<accession>L8WYF1</accession>
<feature type="transmembrane region" description="Helical" evidence="2">
    <location>
        <begin position="379"/>
        <end position="403"/>
    </location>
</feature>
<keyword evidence="2" id="KW-1133">Transmembrane helix</keyword>
<evidence type="ECO:0000313" key="3">
    <source>
        <dbReference type="EMBL" id="ELU43040.1"/>
    </source>
</evidence>
<name>L8WYF1_THACA</name>
<organism evidence="3 4">
    <name type="scientific">Thanatephorus cucumeris (strain AG1-IA)</name>
    <name type="common">Rice sheath blight fungus</name>
    <name type="synonym">Rhizoctonia solani</name>
    <dbReference type="NCBI Taxonomy" id="983506"/>
    <lineage>
        <taxon>Eukaryota</taxon>
        <taxon>Fungi</taxon>
        <taxon>Dikarya</taxon>
        <taxon>Basidiomycota</taxon>
        <taxon>Agaricomycotina</taxon>
        <taxon>Agaricomycetes</taxon>
        <taxon>Cantharellales</taxon>
        <taxon>Ceratobasidiaceae</taxon>
        <taxon>Rhizoctonia</taxon>
        <taxon>Rhizoctonia solani AG-1</taxon>
    </lineage>
</organism>
<evidence type="ECO:0000256" key="2">
    <source>
        <dbReference type="SAM" id="Phobius"/>
    </source>
</evidence>
<dbReference type="HOGENOM" id="CLU_605772_0_0_1"/>
<feature type="region of interest" description="Disordered" evidence="1">
    <location>
        <begin position="260"/>
        <end position="285"/>
    </location>
</feature>
<proteinExistence type="predicted"/>
<dbReference type="AlphaFoldDB" id="L8WYF1"/>
<keyword evidence="2" id="KW-0812">Transmembrane</keyword>
<dbReference type="OrthoDB" id="3265927at2759"/>
<keyword evidence="2" id="KW-0472">Membrane</keyword>
<sequence length="452" mass="50532">MIEPIYYNARSSSYKGWRDPKWPAPHRQAPHIRSIREGNTGKLAAFIEPIIHVTVSFRPAPCMKSYLGLHIGLRRKDLMPSCPHTRPMRQGGGQKWGFSGHGRPCFICGELTKSRRDTDFLQFGGSLCTSNLLICQGRVKANCVTSRWSNLADPTVVVLPRMSHSRALVGLIIMHFKLVGWGRRRSTISTSWTIALLYARVTKGSIATLGHSRILGLSGLLTSTRHPPQKPSGRSGSIEPKSIFKVEMLTVVLEHPTLAMDQTTQQQSPLRDSDETKSITSFPGLKQNRNTIGIRRRKKVPLQAARSGQNRRMNCEEVSPASDERNLVRCKANLVKCNLGQLSSYVYKTWVWKNHSHQLSQLPNSPLRFPVTFFTYPRILFTMLAFTRLTSILLFVLSLGFLVSALPTTESKALAARHASDDLLGLIVDLKAKVDVDVKAIGKSLRSSFCHL</sequence>
<reference evidence="3 4" key="1">
    <citation type="journal article" date="2013" name="Nat. Commun.">
        <title>The evolution and pathogenic mechanisms of the rice sheath blight pathogen.</title>
        <authorList>
            <person name="Zheng A."/>
            <person name="Lin R."/>
            <person name="Xu L."/>
            <person name="Qin P."/>
            <person name="Tang C."/>
            <person name="Ai P."/>
            <person name="Zhang D."/>
            <person name="Liu Y."/>
            <person name="Sun Z."/>
            <person name="Feng H."/>
            <person name="Wang Y."/>
            <person name="Chen Y."/>
            <person name="Liang X."/>
            <person name="Fu R."/>
            <person name="Li Q."/>
            <person name="Zhang J."/>
            <person name="Yu X."/>
            <person name="Xie Z."/>
            <person name="Ding L."/>
            <person name="Guan P."/>
            <person name="Tang J."/>
            <person name="Liang Y."/>
            <person name="Wang S."/>
            <person name="Deng Q."/>
            <person name="Li S."/>
            <person name="Zhu J."/>
            <person name="Wang L."/>
            <person name="Liu H."/>
            <person name="Li P."/>
        </authorList>
    </citation>
    <scope>NUCLEOTIDE SEQUENCE [LARGE SCALE GENOMIC DNA]</scope>
    <source>
        <strain evidence="4">AG-1 IA</strain>
    </source>
</reference>
<evidence type="ECO:0000256" key="1">
    <source>
        <dbReference type="SAM" id="MobiDB-lite"/>
    </source>
</evidence>
<evidence type="ECO:0000313" key="4">
    <source>
        <dbReference type="Proteomes" id="UP000011668"/>
    </source>
</evidence>